<keyword evidence="2" id="KW-1185">Reference proteome</keyword>
<proteinExistence type="predicted"/>
<accession>A0ABY3T1Y9</accession>
<dbReference type="RefSeq" id="WP_236499485.1">
    <property type="nucleotide sequence ID" value="NZ_CP091244.1"/>
</dbReference>
<sequence length="78" mass="9033">MIHPKVLASGLPFEFSIPLPSEEWLNETERYVTNELARLEGVIWDNLIREYHSRELAKMTARRYVGKLTEMLDGEANG</sequence>
<organism evidence="1 2">
    <name type="scientific">Thiothrix winogradskyi</name>
    <dbReference type="NCBI Taxonomy" id="96472"/>
    <lineage>
        <taxon>Bacteria</taxon>
        <taxon>Pseudomonadati</taxon>
        <taxon>Pseudomonadota</taxon>
        <taxon>Gammaproteobacteria</taxon>
        <taxon>Thiotrichales</taxon>
        <taxon>Thiotrichaceae</taxon>
        <taxon>Thiothrix</taxon>
    </lineage>
</organism>
<dbReference type="EMBL" id="CP091244">
    <property type="protein sequence ID" value="UJS24789.1"/>
    <property type="molecule type" value="Genomic_DNA"/>
</dbReference>
<gene>
    <name evidence="1" type="ORF">L2Y54_01765</name>
</gene>
<reference evidence="1" key="1">
    <citation type="journal article" date="2022" name="Microorganisms">
        <title>Two New Species of Filamentous Sulfur Bacteria of the Genus Thiothrix, Thiothrix winogradskyi sp. nov. and 'Candidatus Thiothrix sulfatifontis' sp. nov.</title>
        <authorList>
            <person name="Ravin N.V."/>
            <person name="Rossetti S."/>
            <person name="Beletsky A.V."/>
            <person name="Kadnikov V.V."/>
            <person name="Rudenko T.S."/>
            <person name="Smolyakov D.D."/>
            <person name="Moskvitina M.I."/>
            <person name="Gureeva M.V."/>
            <person name="Mardanov A.V."/>
            <person name="Grabovich M.Y."/>
        </authorList>
    </citation>
    <scope>NUCLEOTIDE SEQUENCE</scope>
    <source>
        <strain evidence="1">CT3</strain>
    </source>
</reference>
<evidence type="ECO:0000313" key="1">
    <source>
        <dbReference type="EMBL" id="UJS24789.1"/>
    </source>
</evidence>
<dbReference type="Proteomes" id="UP001054801">
    <property type="component" value="Chromosome"/>
</dbReference>
<name>A0ABY3T1Y9_9GAMM</name>
<evidence type="ECO:0000313" key="2">
    <source>
        <dbReference type="Proteomes" id="UP001054801"/>
    </source>
</evidence>
<protein>
    <submittedName>
        <fullName evidence="1">Uncharacterized protein</fullName>
    </submittedName>
</protein>